<dbReference type="InterPro" id="IPR002782">
    <property type="entry name" value="Mut7-C_RNAse_dom"/>
</dbReference>
<gene>
    <name evidence="2" type="ORF">ALOHA_HF4000ANIW137I15ctg3g22</name>
</gene>
<accession>B3T4M3</accession>
<protein>
    <recommendedName>
        <fullName evidence="1">Mut7-C RNAse domain-containing protein</fullName>
    </recommendedName>
</protein>
<feature type="domain" description="Mut7-C RNAse" evidence="1">
    <location>
        <begin position="9"/>
        <end position="98"/>
    </location>
</feature>
<proteinExistence type="predicted"/>
<dbReference type="AlphaFoldDB" id="B3T4M3"/>
<evidence type="ECO:0000259" key="1">
    <source>
        <dbReference type="Pfam" id="PF01927"/>
    </source>
</evidence>
<evidence type="ECO:0000313" key="2">
    <source>
        <dbReference type="EMBL" id="ABZ07539.1"/>
    </source>
</evidence>
<dbReference type="PANTHER" id="PTHR39081">
    <property type="entry name" value="MUT7-C DOMAIN-CONTAINING PROTEIN"/>
    <property type="match status" value="1"/>
</dbReference>
<dbReference type="PANTHER" id="PTHR39081:SF1">
    <property type="entry name" value="MUT7-C RNASE DOMAIN-CONTAINING PROTEIN"/>
    <property type="match status" value="1"/>
</dbReference>
<sequence length="175" mass="19941">MRFPAGEIRFVADITVGKTAKWLRILGFDTLFMRSLDVDFLTARLAEGCIFVTRDSRLANRSGMSNTILLEANDPAGQIADIFVRLGLAKTVMEAVRRIESKEEVTRWPKPLSRCIRCNAPLKEVPRADVVLEVPDFTWATQPRFHRCPLCRRVYWPGTHRERILSAIDTLNLGN</sequence>
<name>B3T4M3_9ZZZZ</name>
<organism evidence="2">
    <name type="scientific">uncultured marine microorganism HF4000_ANIW137I15</name>
    <dbReference type="NCBI Taxonomy" id="455531"/>
    <lineage>
        <taxon>unclassified sequences</taxon>
        <taxon>environmental samples</taxon>
    </lineage>
</organism>
<dbReference type="Pfam" id="PF01927">
    <property type="entry name" value="Mut7-C"/>
    <property type="match status" value="1"/>
</dbReference>
<reference evidence="2" key="1">
    <citation type="journal article" date="2008" name="ISME J.">
        <title>Genomic patterns of recombination, clonal divergence and environment in marine microbial populations.</title>
        <authorList>
            <person name="Konstantinidis K.T."/>
            <person name="Delong E.F."/>
        </authorList>
    </citation>
    <scope>NUCLEOTIDE SEQUENCE</scope>
</reference>
<dbReference type="EMBL" id="EU016602">
    <property type="protein sequence ID" value="ABZ07539.1"/>
    <property type="molecule type" value="Genomic_DNA"/>
</dbReference>